<evidence type="ECO:0000256" key="2">
    <source>
        <dbReference type="ARBA" id="ARBA00022737"/>
    </source>
</evidence>
<organism evidence="7 8">
    <name type="scientific">Acrobeloides nanus</name>
    <dbReference type="NCBI Taxonomy" id="290746"/>
    <lineage>
        <taxon>Eukaryota</taxon>
        <taxon>Metazoa</taxon>
        <taxon>Ecdysozoa</taxon>
        <taxon>Nematoda</taxon>
        <taxon>Chromadorea</taxon>
        <taxon>Rhabditida</taxon>
        <taxon>Tylenchina</taxon>
        <taxon>Cephalobomorpha</taxon>
        <taxon>Cephaloboidea</taxon>
        <taxon>Cephalobidae</taxon>
        <taxon>Acrobeloides</taxon>
    </lineage>
</organism>
<dbReference type="SUPFAM" id="SSF57667">
    <property type="entry name" value="beta-beta-alpha zinc fingers"/>
    <property type="match status" value="2"/>
</dbReference>
<dbReference type="GO" id="GO:0008270">
    <property type="term" value="F:zinc ion binding"/>
    <property type="evidence" value="ECO:0007669"/>
    <property type="project" value="UniProtKB-KW"/>
</dbReference>
<evidence type="ECO:0000313" key="7">
    <source>
        <dbReference type="Proteomes" id="UP000887540"/>
    </source>
</evidence>
<keyword evidence="1" id="KW-0479">Metal-binding</keyword>
<evidence type="ECO:0000256" key="4">
    <source>
        <dbReference type="ARBA" id="ARBA00022833"/>
    </source>
</evidence>
<evidence type="ECO:0000313" key="8">
    <source>
        <dbReference type="WBParaSite" id="ACRNAN_Path_661.g2486.t1"/>
    </source>
</evidence>
<keyword evidence="3 5" id="KW-0863">Zinc-finger</keyword>
<name>A0A914CB59_9BILA</name>
<dbReference type="InterPro" id="IPR013087">
    <property type="entry name" value="Znf_C2H2_type"/>
</dbReference>
<dbReference type="Pfam" id="PF00096">
    <property type="entry name" value="zf-C2H2"/>
    <property type="match status" value="2"/>
</dbReference>
<feature type="domain" description="C2H2-type" evidence="6">
    <location>
        <begin position="91"/>
        <end position="118"/>
    </location>
</feature>
<evidence type="ECO:0000259" key="6">
    <source>
        <dbReference type="PROSITE" id="PS50157"/>
    </source>
</evidence>
<dbReference type="WBParaSite" id="ACRNAN_Path_661.g2486.t1">
    <property type="protein sequence ID" value="ACRNAN_Path_661.g2486.t1"/>
    <property type="gene ID" value="ACRNAN_Path_661.g2486"/>
</dbReference>
<dbReference type="PROSITE" id="PS00028">
    <property type="entry name" value="ZINC_FINGER_C2H2_1"/>
    <property type="match status" value="3"/>
</dbReference>
<dbReference type="InterPro" id="IPR036236">
    <property type="entry name" value="Znf_C2H2_sf"/>
</dbReference>
<dbReference type="SMART" id="SM00355">
    <property type="entry name" value="ZnF_C2H2"/>
    <property type="match status" value="4"/>
</dbReference>
<dbReference type="GO" id="GO:0005634">
    <property type="term" value="C:nucleus"/>
    <property type="evidence" value="ECO:0007669"/>
    <property type="project" value="TreeGrafter"/>
</dbReference>
<dbReference type="Pfam" id="PF12874">
    <property type="entry name" value="zf-met"/>
    <property type="match status" value="1"/>
</dbReference>
<proteinExistence type="predicted"/>
<protein>
    <submittedName>
        <fullName evidence="8">C2H2-type domain-containing protein</fullName>
    </submittedName>
</protein>
<evidence type="ECO:0000256" key="5">
    <source>
        <dbReference type="PROSITE-ProRule" id="PRU00042"/>
    </source>
</evidence>
<keyword evidence="7" id="KW-1185">Reference proteome</keyword>
<feature type="domain" description="C2H2-type" evidence="6">
    <location>
        <begin position="176"/>
        <end position="207"/>
    </location>
</feature>
<dbReference type="AlphaFoldDB" id="A0A914CB59"/>
<dbReference type="PANTHER" id="PTHR16515">
    <property type="entry name" value="PR DOMAIN ZINC FINGER PROTEIN"/>
    <property type="match status" value="1"/>
</dbReference>
<dbReference type="Proteomes" id="UP000887540">
    <property type="component" value="Unplaced"/>
</dbReference>
<dbReference type="PANTHER" id="PTHR16515:SF35">
    <property type="entry name" value="FEZ FAMILY ZINC FINGER PROTEIN 2"/>
    <property type="match status" value="1"/>
</dbReference>
<dbReference type="FunFam" id="3.30.160.60:FF:000634">
    <property type="entry name" value="Zinc finger X-chromosomal protein"/>
    <property type="match status" value="1"/>
</dbReference>
<dbReference type="PROSITE" id="PS50157">
    <property type="entry name" value="ZINC_FINGER_C2H2_2"/>
    <property type="match status" value="4"/>
</dbReference>
<evidence type="ECO:0000256" key="1">
    <source>
        <dbReference type="ARBA" id="ARBA00022723"/>
    </source>
</evidence>
<feature type="domain" description="C2H2-type" evidence="6">
    <location>
        <begin position="119"/>
        <end position="147"/>
    </location>
</feature>
<dbReference type="Gene3D" id="3.30.160.60">
    <property type="entry name" value="Classic Zinc Finger"/>
    <property type="match status" value="3"/>
</dbReference>
<sequence length="212" mass="24794">MPIRHALETFETSDGEDDITILGVSFNELPSLETNNKIISPIDENSQQNKFVLKQPIYKVYNLRTKDPNFLALFSGETNKIGQPKYKENSTTCEECGKQFSKPKYLKQHSVVHSPVRPFVCKVCNMGFKLQCVLKNHVREIHIGERPYKCQICDKSFYRKSRLTIHYRRHSGTHPYECAICGKGYYHRQSRSRHEENCSFTDANDRNNFFEF</sequence>
<dbReference type="GO" id="GO:0010468">
    <property type="term" value="P:regulation of gene expression"/>
    <property type="evidence" value="ECO:0007669"/>
    <property type="project" value="TreeGrafter"/>
</dbReference>
<evidence type="ECO:0000256" key="3">
    <source>
        <dbReference type="ARBA" id="ARBA00022771"/>
    </source>
</evidence>
<reference evidence="8" key="1">
    <citation type="submission" date="2022-11" db="UniProtKB">
        <authorList>
            <consortium name="WormBaseParasite"/>
        </authorList>
    </citation>
    <scope>IDENTIFICATION</scope>
</reference>
<keyword evidence="4" id="KW-0862">Zinc</keyword>
<feature type="domain" description="C2H2-type" evidence="6">
    <location>
        <begin position="148"/>
        <end position="175"/>
    </location>
</feature>
<accession>A0A914CB59</accession>
<keyword evidence="2" id="KW-0677">Repeat</keyword>
<dbReference type="InterPro" id="IPR050331">
    <property type="entry name" value="Zinc_finger"/>
</dbReference>